<dbReference type="GO" id="GO:0047936">
    <property type="term" value="F:glucose 1-dehydrogenase [NAD(P)+] activity"/>
    <property type="evidence" value="ECO:0007669"/>
    <property type="project" value="UniProtKB-EC"/>
</dbReference>
<dbReference type="PANTHER" id="PTHR24321">
    <property type="entry name" value="DEHYDROGENASES, SHORT CHAIN"/>
    <property type="match status" value="1"/>
</dbReference>
<comment type="similarity">
    <text evidence="1">Belongs to the short-chain dehydrogenases/reductases (SDR) family.</text>
</comment>
<dbReference type="Gene3D" id="3.40.50.720">
    <property type="entry name" value="NAD(P)-binding Rossmann-like Domain"/>
    <property type="match status" value="1"/>
</dbReference>
<evidence type="ECO:0000313" key="3">
    <source>
        <dbReference type="EMBL" id="MDV2077153.1"/>
    </source>
</evidence>
<dbReference type="RefSeq" id="WP_316972155.1">
    <property type="nucleotide sequence ID" value="NZ_JAWIIJ010000001.1"/>
</dbReference>
<dbReference type="SUPFAM" id="SSF51735">
    <property type="entry name" value="NAD(P)-binding Rossmann-fold domains"/>
    <property type="match status" value="1"/>
</dbReference>
<reference evidence="3 4" key="1">
    <citation type="submission" date="2023-10" db="EMBL/GenBank/DDBJ databases">
        <title>Characteristics and mechanism of a salt-tolerant marine origin heterotrophic nitrifying- aerobic denitrifying bacteria Marinobacter xestospongiae HN1.</title>
        <authorList>
            <person name="Qi R."/>
        </authorList>
    </citation>
    <scope>NUCLEOTIDE SEQUENCE [LARGE SCALE GENOMIC DNA]</scope>
    <source>
        <strain evidence="3 4">HN1</strain>
    </source>
</reference>
<keyword evidence="4" id="KW-1185">Reference proteome</keyword>
<dbReference type="PANTHER" id="PTHR24321:SF11">
    <property type="entry name" value="BLR0893 PROTEIN"/>
    <property type="match status" value="1"/>
</dbReference>
<gene>
    <name evidence="3" type="ORF">RYS15_00590</name>
</gene>
<dbReference type="Proteomes" id="UP001269819">
    <property type="component" value="Unassembled WGS sequence"/>
</dbReference>
<proteinExistence type="inferred from homology"/>
<protein>
    <submittedName>
        <fullName evidence="3">Glucose 1-dehydrogenase</fullName>
        <ecNumber evidence="3">1.1.1.47</ecNumber>
    </submittedName>
</protein>
<evidence type="ECO:0000256" key="2">
    <source>
        <dbReference type="ARBA" id="ARBA00023002"/>
    </source>
</evidence>
<name>A0ABU3VSA8_9GAMM</name>
<comment type="caution">
    <text evidence="3">The sequence shown here is derived from an EMBL/GenBank/DDBJ whole genome shotgun (WGS) entry which is preliminary data.</text>
</comment>
<keyword evidence="2 3" id="KW-0560">Oxidoreductase</keyword>
<sequence>MTNQSDRVVLVTGGSAGIGKAAAWAFARRGDTVVICDSDWSRGEAVADEICHESGQATFIQADVSKAVEVEHLIKTIADTYGRLDYAFNNAGIEGELGETADCSIENWQRTIAINLTGVFLCMKYELPLMLSTGHGVVVNMASVAGKVGFPNLPAYCASKGGVIQLSKAAALEYATRKIRVNAICPAVIQTEMIMRITHNDPDTLSRFHNFQPMERAGHPDEVADLVLWLCSNQSSFVTGQAIAIDGGYLAR</sequence>
<evidence type="ECO:0000313" key="4">
    <source>
        <dbReference type="Proteomes" id="UP001269819"/>
    </source>
</evidence>
<dbReference type="PROSITE" id="PS00061">
    <property type="entry name" value="ADH_SHORT"/>
    <property type="match status" value="1"/>
</dbReference>
<dbReference type="InterPro" id="IPR036291">
    <property type="entry name" value="NAD(P)-bd_dom_sf"/>
</dbReference>
<accession>A0ABU3VSA8</accession>
<dbReference type="EMBL" id="JAWIIJ010000001">
    <property type="protein sequence ID" value="MDV2077153.1"/>
    <property type="molecule type" value="Genomic_DNA"/>
</dbReference>
<dbReference type="Pfam" id="PF13561">
    <property type="entry name" value="adh_short_C2"/>
    <property type="match status" value="1"/>
</dbReference>
<organism evidence="3 4">
    <name type="scientific">Marinobacter xestospongiae</name>
    <dbReference type="NCBI Taxonomy" id="994319"/>
    <lineage>
        <taxon>Bacteria</taxon>
        <taxon>Pseudomonadati</taxon>
        <taxon>Pseudomonadota</taxon>
        <taxon>Gammaproteobacteria</taxon>
        <taxon>Pseudomonadales</taxon>
        <taxon>Marinobacteraceae</taxon>
        <taxon>Marinobacter</taxon>
    </lineage>
</organism>
<dbReference type="PRINTS" id="PR00080">
    <property type="entry name" value="SDRFAMILY"/>
</dbReference>
<dbReference type="EC" id="1.1.1.47" evidence="3"/>
<dbReference type="InterPro" id="IPR020904">
    <property type="entry name" value="Sc_DH/Rdtase_CS"/>
</dbReference>
<dbReference type="NCBIfam" id="NF005559">
    <property type="entry name" value="PRK07231.1"/>
    <property type="match status" value="1"/>
</dbReference>
<evidence type="ECO:0000256" key="1">
    <source>
        <dbReference type="ARBA" id="ARBA00006484"/>
    </source>
</evidence>
<dbReference type="PRINTS" id="PR00081">
    <property type="entry name" value="GDHRDH"/>
</dbReference>
<dbReference type="InterPro" id="IPR002347">
    <property type="entry name" value="SDR_fam"/>
</dbReference>
<dbReference type="CDD" id="cd05233">
    <property type="entry name" value="SDR_c"/>
    <property type="match status" value="1"/>
</dbReference>